<organism evidence="1 2">
    <name type="scientific">Archangium lansingense</name>
    <dbReference type="NCBI Taxonomy" id="2995310"/>
    <lineage>
        <taxon>Bacteria</taxon>
        <taxon>Pseudomonadati</taxon>
        <taxon>Myxococcota</taxon>
        <taxon>Myxococcia</taxon>
        <taxon>Myxococcales</taxon>
        <taxon>Cystobacterineae</taxon>
        <taxon>Archangiaceae</taxon>
        <taxon>Archangium</taxon>
    </lineage>
</organism>
<dbReference type="EMBL" id="JAPNKA010000001">
    <property type="protein sequence ID" value="MCY1083579.1"/>
    <property type="molecule type" value="Genomic_DNA"/>
</dbReference>
<keyword evidence="2" id="KW-1185">Reference proteome</keyword>
<sequence>MSLYVFGPTLPNSEVRKAGTFGLMKLTLEDGAYTWEFLPVEGGVLDQGRGTCH</sequence>
<gene>
    <name evidence="1" type="ORF">OV287_54985</name>
</gene>
<dbReference type="RefSeq" id="WP_267542103.1">
    <property type="nucleotide sequence ID" value="NZ_JAPNKA010000001.1"/>
</dbReference>
<dbReference type="Proteomes" id="UP001207654">
    <property type="component" value="Unassembled WGS sequence"/>
</dbReference>
<evidence type="ECO:0000313" key="1">
    <source>
        <dbReference type="EMBL" id="MCY1083579.1"/>
    </source>
</evidence>
<comment type="caution">
    <text evidence="1">The sequence shown here is derived from an EMBL/GenBank/DDBJ whole genome shotgun (WGS) entry which is preliminary data.</text>
</comment>
<protein>
    <submittedName>
        <fullName evidence="1">Uncharacterized protein</fullName>
    </submittedName>
</protein>
<evidence type="ECO:0000313" key="2">
    <source>
        <dbReference type="Proteomes" id="UP001207654"/>
    </source>
</evidence>
<proteinExistence type="predicted"/>
<accession>A0ABT4APH3</accession>
<reference evidence="1 2" key="1">
    <citation type="submission" date="2022-11" db="EMBL/GenBank/DDBJ databases">
        <title>Minimal conservation of predation-associated metabolite biosynthetic gene clusters underscores biosynthetic potential of Myxococcota including descriptions for ten novel species: Archangium lansinium sp. nov., Myxococcus landrumus sp. nov., Nannocystis bai.</title>
        <authorList>
            <person name="Ahearne A."/>
            <person name="Stevens C."/>
            <person name="Phillips K."/>
        </authorList>
    </citation>
    <scope>NUCLEOTIDE SEQUENCE [LARGE SCALE GENOMIC DNA]</scope>
    <source>
        <strain evidence="1 2">MIWBW</strain>
    </source>
</reference>
<name>A0ABT4APH3_9BACT</name>